<protein>
    <submittedName>
        <fullName evidence="2">Uncharacterized protein</fullName>
    </submittedName>
</protein>
<keyword evidence="1" id="KW-0812">Transmembrane</keyword>
<sequence>MNKSIGIVLIILSLFLGYVGINKLDNSGGEVNILGIKISAQDKGAKETAFIIIGAGVLCLIGGVSILNKKSA</sequence>
<evidence type="ECO:0000313" key="3">
    <source>
        <dbReference type="Proteomes" id="UP000808337"/>
    </source>
</evidence>
<keyword evidence="1" id="KW-1133">Transmembrane helix</keyword>
<dbReference type="AlphaFoldDB" id="A0A9D7SRK9"/>
<name>A0A9D7SRK9_9BACT</name>
<gene>
    <name evidence="2" type="ORF">IPP15_05060</name>
</gene>
<comment type="caution">
    <text evidence="2">The sequence shown here is derived from an EMBL/GenBank/DDBJ whole genome shotgun (WGS) entry which is preliminary data.</text>
</comment>
<evidence type="ECO:0000313" key="2">
    <source>
        <dbReference type="EMBL" id="MBK9981783.1"/>
    </source>
</evidence>
<feature type="transmembrane region" description="Helical" evidence="1">
    <location>
        <begin position="49"/>
        <end position="67"/>
    </location>
</feature>
<evidence type="ECO:0000256" key="1">
    <source>
        <dbReference type="SAM" id="Phobius"/>
    </source>
</evidence>
<dbReference type="Proteomes" id="UP000808337">
    <property type="component" value="Unassembled WGS sequence"/>
</dbReference>
<reference evidence="2 3" key="1">
    <citation type="submission" date="2020-10" db="EMBL/GenBank/DDBJ databases">
        <title>Connecting structure to function with the recovery of over 1000 high-quality activated sludge metagenome-assembled genomes encoding full-length rRNA genes using long-read sequencing.</title>
        <authorList>
            <person name="Singleton C.M."/>
            <person name="Petriglieri F."/>
            <person name="Kristensen J.M."/>
            <person name="Kirkegaard R.H."/>
            <person name="Michaelsen T.Y."/>
            <person name="Andersen M.H."/>
            <person name="Karst S.M."/>
            <person name="Dueholm M.S."/>
            <person name="Nielsen P.H."/>
            <person name="Albertsen M."/>
        </authorList>
    </citation>
    <scope>NUCLEOTIDE SEQUENCE [LARGE SCALE GENOMIC DNA]</scope>
    <source>
        <strain evidence="2">Ribe_18-Q3-R11-54_MAXAC.273</strain>
    </source>
</reference>
<dbReference type="EMBL" id="JADKGY010000001">
    <property type="protein sequence ID" value="MBK9981783.1"/>
    <property type="molecule type" value="Genomic_DNA"/>
</dbReference>
<feature type="transmembrane region" description="Helical" evidence="1">
    <location>
        <begin position="5"/>
        <end position="21"/>
    </location>
</feature>
<keyword evidence="1" id="KW-0472">Membrane</keyword>
<organism evidence="2 3">
    <name type="scientific">Candidatus Opimibacter skivensis</name>
    <dbReference type="NCBI Taxonomy" id="2982028"/>
    <lineage>
        <taxon>Bacteria</taxon>
        <taxon>Pseudomonadati</taxon>
        <taxon>Bacteroidota</taxon>
        <taxon>Saprospiria</taxon>
        <taxon>Saprospirales</taxon>
        <taxon>Saprospiraceae</taxon>
        <taxon>Candidatus Opimibacter</taxon>
    </lineage>
</organism>
<proteinExistence type="predicted"/>
<accession>A0A9D7SRK9</accession>